<dbReference type="InterPro" id="IPR036188">
    <property type="entry name" value="FAD/NAD-bd_sf"/>
</dbReference>
<evidence type="ECO:0000259" key="5">
    <source>
        <dbReference type="Pfam" id="PF16350"/>
    </source>
</evidence>
<dbReference type="InterPro" id="IPR028896">
    <property type="entry name" value="GcvT/YgfZ/DmdA"/>
</dbReference>
<evidence type="ECO:0000256" key="1">
    <source>
        <dbReference type="ARBA" id="ARBA00008609"/>
    </source>
</evidence>
<evidence type="ECO:0000259" key="2">
    <source>
        <dbReference type="Pfam" id="PF01266"/>
    </source>
</evidence>
<feature type="domain" description="GCVT N-terminal" evidence="3">
    <location>
        <begin position="470"/>
        <end position="789"/>
    </location>
</feature>
<dbReference type="SUPFAM" id="SSF54373">
    <property type="entry name" value="FAD-linked reductases, C-terminal domain"/>
    <property type="match status" value="1"/>
</dbReference>
<evidence type="ECO:0000313" key="7">
    <source>
        <dbReference type="Proteomes" id="UP000606786"/>
    </source>
</evidence>
<protein>
    <submittedName>
        <fullName evidence="6">(Mediterranean fruit fly) hypothetical protein</fullName>
    </submittedName>
</protein>
<dbReference type="Gene3D" id="3.30.70.1400">
    <property type="entry name" value="Aminomethyltransferase beta-barrel domains"/>
    <property type="match status" value="1"/>
</dbReference>
<evidence type="ECO:0000259" key="3">
    <source>
        <dbReference type="Pfam" id="PF01571"/>
    </source>
</evidence>
<dbReference type="FunFam" id="3.50.50.60:FF:000769">
    <property type="entry name" value="Sarcosine dehydrogenase"/>
    <property type="match status" value="1"/>
</dbReference>
<comment type="caution">
    <text evidence="6">The sequence shown here is derived from an EMBL/GenBank/DDBJ whole genome shotgun (WGS) entry which is preliminary data.</text>
</comment>
<evidence type="ECO:0000313" key="6">
    <source>
        <dbReference type="EMBL" id="CAD7013649.1"/>
    </source>
</evidence>
<dbReference type="InterPro" id="IPR032503">
    <property type="entry name" value="FAO_M"/>
</dbReference>
<keyword evidence="7" id="KW-1185">Reference proteome</keyword>
<dbReference type="AlphaFoldDB" id="A0A811VHB5"/>
<dbReference type="Gene3D" id="3.50.50.60">
    <property type="entry name" value="FAD/NAD(P)-binding domain"/>
    <property type="match status" value="1"/>
</dbReference>
<dbReference type="OrthoDB" id="498204at2759"/>
<dbReference type="InterPro" id="IPR006076">
    <property type="entry name" value="FAD-dep_OxRdtase"/>
</dbReference>
<feature type="domain" description="Aminomethyltransferase C-terminal" evidence="4">
    <location>
        <begin position="809"/>
        <end position="894"/>
    </location>
</feature>
<dbReference type="PANTHER" id="PTHR43757">
    <property type="entry name" value="AMINOMETHYLTRANSFERASE"/>
    <property type="match status" value="1"/>
</dbReference>
<dbReference type="Pfam" id="PF16350">
    <property type="entry name" value="FAO_M"/>
    <property type="match status" value="1"/>
</dbReference>
<gene>
    <name evidence="6" type="ORF">CCAP1982_LOCUS21693</name>
</gene>
<dbReference type="EMBL" id="CAJHJT010000056">
    <property type="protein sequence ID" value="CAD7013649.1"/>
    <property type="molecule type" value="Genomic_DNA"/>
</dbReference>
<reference evidence="6" key="1">
    <citation type="submission" date="2020-11" db="EMBL/GenBank/DDBJ databases">
        <authorList>
            <person name="Whitehead M."/>
        </authorList>
    </citation>
    <scope>NUCLEOTIDE SEQUENCE</scope>
    <source>
        <strain evidence="6">EGII</strain>
    </source>
</reference>
<dbReference type="SUPFAM" id="SSF51905">
    <property type="entry name" value="FAD/NAD(P)-binding domain"/>
    <property type="match status" value="1"/>
</dbReference>
<organism evidence="6 7">
    <name type="scientific">Ceratitis capitata</name>
    <name type="common">Mediterranean fruit fly</name>
    <name type="synonym">Tephritis capitata</name>
    <dbReference type="NCBI Taxonomy" id="7213"/>
    <lineage>
        <taxon>Eukaryota</taxon>
        <taxon>Metazoa</taxon>
        <taxon>Ecdysozoa</taxon>
        <taxon>Arthropoda</taxon>
        <taxon>Hexapoda</taxon>
        <taxon>Insecta</taxon>
        <taxon>Pterygota</taxon>
        <taxon>Neoptera</taxon>
        <taxon>Endopterygota</taxon>
        <taxon>Diptera</taxon>
        <taxon>Brachycera</taxon>
        <taxon>Muscomorpha</taxon>
        <taxon>Tephritoidea</taxon>
        <taxon>Tephritidae</taxon>
        <taxon>Ceratitis</taxon>
        <taxon>Ceratitis</taxon>
    </lineage>
</organism>
<name>A0A811VHB5_CERCA</name>
<feature type="domain" description="FAD dependent oxidoreductase central" evidence="5">
    <location>
        <begin position="412"/>
        <end position="466"/>
    </location>
</feature>
<dbReference type="InterPro" id="IPR006222">
    <property type="entry name" value="GCVT_N"/>
</dbReference>
<dbReference type="Pfam" id="PF01266">
    <property type="entry name" value="DAO"/>
    <property type="match status" value="1"/>
</dbReference>
<accession>A0A811VHB5</accession>
<dbReference type="SUPFAM" id="SSF103025">
    <property type="entry name" value="Folate-binding domain"/>
    <property type="match status" value="1"/>
</dbReference>
<dbReference type="Proteomes" id="UP000606786">
    <property type="component" value="Unassembled WGS sequence"/>
</dbReference>
<dbReference type="PANTHER" id="PTHR43757:SF11">
    <property type="entry name" value="SARCOSINE DEHYDROGENASE"/>
    <property type="match status" value="1"/>
</dbReference>
<dbReference type="InterPro" id="IPR029043">
    <property type="entry name" value="GcvT/YgfZ_C"/>
</dbReference>
<dbReference type="SUPFAM" id="SSF101790">
    <property type="entry name" value="Aminomethyltransferase beta-barrel domain"/>
    <property type="match status" value="1"/>
</dbReference>
<dbReference type="FunFam" id="2.40.30.110:FF:000008">
    <property type="entry name" value="Sarcosine dehydrogenase"/>
    <property type="match status" value="1"/>
</dbReference>
<dbReference type="Pfam" id="PF08669">
    <property type="entry name" value="GCV_T_C"/>
    <property type="match status" value="1"/>
</dbReference>
<dbReference type="Gene3D" id="2.40.30.110">
    <property type="entry name" value="Aminomethyltransferase beta-barrel domains"/>
    <property type="match status" value="1"/>
</dbReference>
<dbReference type="InterPro" id="IPR013977">
    <property type="entry name" value="GcvT_C"/>
</dbReference>
<dbReference type="Gene3D" id="3.30.9.10">
    <property type="entry name" value="D-Amino Acid Oxidase, subunit A, domain 2"/>
    <property type="match status" value="1"/>
</dbReference>
<sequence>MWKISRKTLLQGQTSTSLSSNTKRKAKIAKATVRWSSAKADTTAVPQIPSNADVVIIGGGSAGCHTLYHLAKRGVKAVLLERAKLTAGTTWHTAGLIWRLRPNDVDIELLNNSRNMLMELEADTGYDPGWIQNGGIFIAHTEKRLDEYRRLATVGNALGIENHILGPEETQKLFPLLDPKSFIGALYSPGDGVIDPAMLCTALTRGAVKNGGKVIENCNVTEVLVEDTGKGKQLIGVATPYGNIKTKTVVNTTGVWGRDLVHKYGSHLPLIPMKHSYIVSETIPGVRGIPNIRDHDYSTYFRIQGDAICMGGYEPNPILLEPVPDDFHFGLYDLDWTVFDVHLNGAMKLCPSYGDYGVKSTICGPESFTPDHKPLMGPDTQVNGVFHNCGFNSAGMMFGGGCGEQTALWLINGKPDLPMFSFDLRRFTKAQNRNTQWIRERSHESYAKNYSMVFKYDQPLAGRNFQKDPLHDDMLAQYAFMEEKQGWERPGFFMKHKAEVLPYDWYGSYGHKRHNDRAYEDVLERDLKYAEFSEHHKLIGEEALACRNAAVIFNMSYFCKLIMEGPDAQKAADWLFSANTNRDTSKTVYTCVLNNTGGVEADVTVSRLDSGTGAVHDPTFTGQGYYIVAGGASAYYTYATLLAEIREKGFNVSLRDVTADLGVISIQGPHSRDILQRIIDCDLSNENLPPNGTQVTSIKCPTANGKQVGLRLLRVSFVGELGYELHVPKEHCSAVYQSLLAVGKPLGVRNAGYRALYSLSSEKGYHLWSFDLRPDDTPIEAGLGFTCRKNGDYKGKSAIERQRKEGIKKRLVYLTLNEQVPIWGLEGVYRNGEAVGFLRRAEYGYALDKSIGQAYVSRTDGGFINEKYITEGTYEVDILGKRYKAECHLRSPFDPESKRVMGIY</sequence>
<proteinExistence type="inferred from homology"/>
<feature type="domain" description="FAD dependent oxidoreductase" evidence="2">
    <location>
        <begin position="53"/>
        <end position="407"/>
    </location>
</feature>
<dbReference type="GO" id="GO:0005739">
    <property type="term" value="C:mitochondrion"/>
    <property type="evidence" value="ECO:0007669"/>
    <property type="project" value="TreeGrafter"/>
</dbReference>
<dbReference type="Gene3D" id="3.30.1360.120">
    <property type="entry name" value="Probable tRNA modification gtpase trme, domain 1"/>
    <property type="match status" value="1"/>
</dbReference>
<dbReference type="InterPro" id="IPR027266">
    <property type="entry name" value="TrmE/GcvT-like"/>
</dbReference>
<comment type="similarity">
    <text evidence="1">Belongs to the GcvT family.</text>
</comment>
<evidence type="ECO:0000259" key="4">
    <source>
        <dbReference type="Pfam" id="PF08669"/>
    </source>
</evidence>
<dbReference type="Pfam" id="PF01571">
    <property type="entry name" value="GCV_T"/>
    <property type="match status" value="1"/>
</dbReference>